<sequence length="187" mass="21131">MSDVVVPALDPDESNYAHCQVVDVLPIRAERFFDWYIDEPIENFMLGTPFVSPVLGCEPLPGDPYGVPGSERLIKFKDGTVARERILSTDFPNSYFYMPYAYDNPIRLFSDHAKGRMTALPEGDNARIVWDYAFHARNRLALNVVKLFVALDWKRNMANGLKVIKAHLAEHGPEKRIHEVGGALKVA</sequence>
<proteinExistence type="predicted"/>
<dbReference type="OrthoDB" id="4724764at2"/>
<accession>A0A5B8L348</accession>
<evidence type="ECO:0008006" key="3">
    <source>
        <dbReference type="Google" id="ProtNLM"/>
    </source>
</evidence>
<dbReference type="Proteomes" id="UP000321389">
    <property type="component" value="Chromosome"/>
</dbReference>
<name>A0A5B8L348_9HYPH</name>
<dbReference type="RefSeq" id="WP_146300701.1">
    <property type="nucleotide sequence ID" value="NZ_CP042301.2"/>
</dbReference>
<dbReference type="SUPFAM" id="SSF55961">
    <property type="entry name" value="Bet v1-like"/>
    <property type="match status" value="1"/>
</dbReference>
<dbReference type="Gene3D" id="3.30.530.20">
    <property type="match status" value="1"/>
</dbReference>
<evidence type="ECO:0000313" key="1">
    <source>
        <dbReference type="EMBL" id="QDZ02060.1"/>
    </source>
</evidence>
<dbReference type="KEGG" id="niy:FQ775_17660"/>
<protein>
    <recommendedName>
        <fullName evidence="3">SRPBCC family protein</fullName>
    </recommendedName>
</protein>
<dbReference type="EMBL" id="CP042301">
    <property type="protein sequence ID" value="QDZ02060.1"/>
    <property type="molecule type" value="Genomic_DNA"/>
</dbReference>
<organism evidence="1 2">
    <name type="scientific">Nitratireductor mangrovi</name>
    <dbReference type="NCBI Taxonomy" id="2599600"/>
    <lineage>
        <taxon>Bacteria</taxon>
        <taxon>Pseudomonadati</taxon>
        <taxon>Pseudomonadota</taxon>
        <taxon>Alphaproteobacteria</taxon>
        <taxon>Hyphomicrobiales</taxon>
        <taxon>Phyllobacteriaceae</taxon>
        <taxon>Nitratireductor</taxon>
    </lineage>
</organism>
<reference evidence="1" key="1">
    <citation type="submission" date="2020-04" db="EMBL/GenBank/DDBJ databases">
        <title>Nitratireductor sp. nov. isolated from mangrove soil.</title>
        <authorList>
            <person name="Ye Y."/>
        </authorList>
    </citation>
    <scope>NUCLEOTIDE SEQUENCE</scope>
    <source>
        <strain evidence="1">SY7</strain>
    </source>
</reference>
<keyword evidence="2" id="KW-1185">Reference proteome</keyword>
<gene>
    <name evidence="1" type="ORF">FQ775_17660</name>
</gene>
<evidence type="ECO:0000313" key="2">
    <source>
        <dbReference type="Proteomes" id="UP000321389"/>
    </source>
</evidence>
<dbReference type="AlphaFoldDB" id="A0A5B8L348"/>
<dbReference type="InterPro" id="IPR023393">
    <property type="entry name" value="START-like_dom_sf"/>
</dbReference>